<evidence type="ECO:0000256" key="2">
    <source>
        <dbReference type="ARBA" id="ARBA00023125"/>
    </source>
</evidence>
<organism evidence="5">
    <name type="scientific">mine drainage metagenome</name>
    <dbReference type="NCBI Taxonomy" id="410659"/>
    <lineage>
        <taxon>unclassified sequences</taxon>
        <taxon>metagenomes</taxon>
        <taxon>ecological metagenomes</taxon>
    </lineage>
</organism>
<dbReference type="InterPro" id="IPR036390">
    <property type="entry name" value="WH_DNA-bd_sf"/>
</dbReference>
<evidence type="ECO:0000256" key="1">
    <source>
        <dbReference type="ARBA" id="ARBA00023015"/>
    </source>
</evidence>
<dbReference type="Gene3D" id="1.10.10.10">
    <property type="entry name" value="Winged helix-like DNA-binding domain superfamily/Winged helix DNA-binding domain"/>
    <property type="match status" value="1"/>
</dbReference>
<dbReference type="InterPro" id="IPR001845">
    <property type="entry name" value="HTH_ArsR_DNA-bd_dom"/>
</dbReference>
<dbReference type="InterPro" id="IPR051081">
    <property type="entry name" value="HTH_MetalResp_TranReg"/>
</dbReference>
<accession>T1A8Q1</accession>
<gene>
    <name evidence="5" type="ORF">B2A_11550</name>
</gene>
<reference evidence="5" key="2">
    <citation type="journal article" date="2014" name="ISME J.">
        <title>Microbial stratification in low pH oxic and suboxic macroscopic growths along an acid mine drainage.</title>
        <authorList>
            <person name="Mendez-Garcia C."/>
            <person name="Mesa V."/>
            <person name="Sprenger R.R."/>
            <person name="Richter M."/>
            <person name="Diez M.S."/>
            <person name="Solano J."/>
            <person name="Bargiela R."/>
            <person name="Golyshina O.V."/>
            <person name="Manteca A."/>
            <person name="Ramos J.L."/>
            <person name="Gallego J.R."/>
            <person name="Llorente I."/>
            <person name="Martins Dos Santos V.A."/>
            <person name="Jensen O.N."/>
            <person name="Pelaez A.I."/>
            <person name="Sanchez J."/>
            <person name="Ferrer M."/>
        </authorList>
    </citation>
    <scope>NUCLEOTIDE SEQUENCE</scope>
</reference>
<sequence length="96" mass="10413">MQILRTLLEQRACFCGELVAALPLAQSTVSEHLRILREAGLVQGDIDGPRVCYCARPERLLRFIELAEALAGTSRPGRIGSGSTMTGCSNQLEVAR</sequence>
<dbReference type="SMART" id="SM00418">
    <property type="entry name" value="HTH_ARSR"/>
    <property type="match status" value="1"/>
</dbReference>
<dbReference type="EMBL" id="AUZZ01008344">
    <property type="protein sequence ID" value="EQD38235.1"/>
    <property type="molecule type" value="Genomic_DNA"/>
</dbReference>
<keyword evidence="1" id="KW-0805">Transcription regulation</keyword>
<dbReference type="SUPFAM" id="SSF46785">
    <property type="entry name" value="Winged helix' DNA-binding domain"/>
    <property type="match status" value="1"/>
</dbReference>
<protein>
    <submittedName>
        <fullName evidence="5">Transcriptional regulator, ArsR family</fullName>
    </submittedName>
</protein>
<dbReference type="NCBIfam" id="NF033788">
    <property type="entry name" value="HTH_metalloreg"/>
    <property type="match status" value="1"/>
</dbReference>
<dbReference type="PROSITE" id="PS50987">
    <property type="entry name" value="HTH_ARSR_2"/>
    <property type="match status" value="1"/>
</dbReference>
<dbReference type="GO" id="GO:0003700">
    <property type="term" value="F:DNA-binding transcription factor activity"/>
    <property type="evidence" value="ECO:0007669"/>
    <property type="project" value="InterPro"/>
</dbReference>
<dbReference type="GO" id="GO:0003677">
    <property type="term" value="F:DNA binding"/>
    <property type="evidence" value="ECO:0007669"/>
    <property type="project" value="UniProtKB-KW"/>
</dbReference>
<proteinExistence type="predicted"/>
<comment type="caution">
    <text evidence="5">The sequence shown here is derived from an EMBL/GenBank/DDBJ whole genome shotgun (WGS) entry which is preliminary data.</text>
</comment>
<dbReference type="PANTHER" id="PTHR33154:SF15">
    <property type="entry name" value="REGULATORY PROTEIN ARSR"/>
    <property type="match status" value="1"/>
</dbReference>
<evidence type="ECO:0000256" key="3">
    <source>
        <dbReference type="ARBA" id="ARBA00023163"/>
    </source>
</evidence>
<keyword evidence="2" id="KW-0238">DNA-binding</keyword>
<name>T1A8Q1_9ZZZZ</name>
<evidence type="ECO:0000259" key="4">
    <source>
        <dbReference type="PROSITE" id="PS50987"/>
    </source>
</evidence>
<reference evidence="5" key="1">
    <citation type="submission" date="2013-08" db="EMBL/GenBank/DDBJ databases">
        <authorList>
            <person name="Mendez C."/>
            <person name="Richter M."/>
            <person name="Ferrer M."/>
            <person name="Sanchez J."/>
        </authorList>
    </citation>
    <scope>NUCLEOTIDE SEQUENCE</scope>
</reference>
<dbReference type="InterPro" id="IPR036388">
    <property type="entry name" value="WH-like_DNA-bd_sf"/>
</dbReference>
<dbReference type="Pfam" id="PF01022">
    <property type="entry name" value="HTH_5"/>
    <property type="match status" value="1"/>
</dbReference>
<dbReference type="CDD" id="cd00090">
    <property type="entry name" value="HTH_ARSR"/>
    <property type="match status" value="1"/>
</dbReference>
<dbReference type="PANTHER" id="PTHR33154">
    <property type="entry name" value="TRANSCRIPTIONAL REGULATOR, ARSR FAMILY"/>
    <property type="match status" value="1"/>
</dbReference>
<evidence type="ECO:0000313" key="5">
    <source>
        <dbReference type="EMBL" id="EQD38235.1"/>
    </source>
</evidence>
<dbReference type="AlphaFoldDB" id="T1A8Q1"/>
<keyword evidence="3" id="KW-0804">Transcription</keyword>
<dbReference type="InterPro" id="IPR011991">
    <property type="entry name" value="ArsR-like_HTH"/>
</dbReference>
<feature type="domain" description="HTH arsR-type" evidence="4">
    <location>
        <begin position="1"/>
        <end position="75"/>
    </location>
</feature>